<dbReference type="PANTHER" id="PTHR47980">
    <property type="entry name" value="LD44762P"/>
    <property type="match status" value="1"/>
</dbReference>
<dbReference type="STRING" id="74649.A0A2P6PUL9"/>
<dbReference type="GO" id="GO:0000139">
    <property type="term" value="C:Golgi membrane"/>
    <property type="evidence" value="ECO:0007669"/>
    <property type="project" value="UniProtKB-SubCell"/>
</dbReference>
<evidence type="ECO:0000256" key="3">
    <source>
        <dbReference type="ARBA" id="ARBA00022741"/>
    </source>
</evidence>
<comment type="similarity">
    <text evidence="2">Belongs to the small GTPase superfamily. Rab family.</text>
</comment>
<comment type="caution">
    <text evidence="6">The sequence shown here is derived from an EMBL/GenBank/DDBJ whole genome shotgun (WGS) entry which is preliminary data.</text>
</comment>
<dbReference type="PROSITE" id="PS51419">
    <property type="entry name" value="RAB"/>
    <property type="match status" value="1"/>
</dbReference>
<dbReference type="EMBL" id="PDCK01000044">
    <property type="protein sequence ID" value="PRQ25622.1"/>
    <property type="molecule type" value="Genomic_DNA"/>
</dbReference>
<sequence length="209" mass="23491">MAEPHESLVKLMVVGNRDVGKSSLMRKFSPCGSHTELLKPYGIEYTARTIQLDNELVKLQIWNAAVQERFRTIPKTFYQGAKGLLLVYDVTNQLSFTEISKWLRNIKEDPANNIKKILVGNKADKDESERAVSTGRGQALAKEYDIEFFETSAETNMNVEEVFFSIARDIMLESKASGVAHEPQTFGINLLNKGETALGNKLQRSQTFG</sequence>
<dbReference type="SUPFAM" id="SSF52540">
    <property type="entry name" value="P-loop containing nucleoside triphosphate hydrolases"/>
    <property type="match status" value="1"/>
</dbReference>
<dbReference type="FunFam" id="3.40.50.300:FF:001129">
    <property type="entry name" value="ras-related protein Rab-44 isoform X2"/>
    <property type="match status" value="1"/>
</dbReference>
<dbReference type="PRINTS" id="PR00449">
    <property type="entry name" value="RASTRNSFRMNG"/>
</dbReference>
<name>A0A2P6PUL9_ROSCH</name>
<keyword evidence="6" id="KW-0378">Hydrolase</keyword>
<protein>
    <submittedName>
        <fullName evidence="6">Putative small GTPase superfamily, P-loop containing nucleoside triphosphate hydrolase</fullName>
    </submittedName>
</protein>
<dbReference type="AlphaFoldDB" id="A0A2P6PUL9"/>
<dbReference type="InterPro" id="IPR005225">
    <property type="entry name" value="Small_GTP-bd"/>
</dbReference>
<dbReference type="Gene3D" id="3.40.50.300">
    <property type="entry name" value="P-loop containing nucleotide triphosphate hydrolases"/>
    <property type="match status" value="1"/>
</dbReference>
<dbReference type="Gramene" id="PRQ25622">
    <property type="protein sequence ID" value="PRQ25622"/>
    <property type="gene ID" value="RchiOBHm_Chr6g0285641"/>
</dbReference>
<dbReference type="Proteomes" id="UP000238479">
    <property type="component" value="Chromosome 6"/>
</dbReference>
<dbReference type="GO" id="GO:0003924">
    <property type="term" value="F:GTPase activity"/>
    <property type="evidence" value="ECO:0007669"/>
    <property type="project" value="InterPro"/>
</dbReference>
<dbReference type="SMART" id="SM00173">
    <property type="entry name" value="RAS"/>
    <property type="match status" value="1"/>
</dbReference>
<accession>A0A2P6PUL9</accession>
<dbReference type="GO" id="GO:0005525">
    <property type="term" value="F:GTP binding"/>
    <property type="evidence" value="ECO:0007669"/>
    <property type="project" value="UniProtKB-KW"/>
</dbReference>
<evidence type="ECO:0000256" key="2">
    <source>
        <dbReference type="ARBA" id="ARBA00006270"/>
    </source>
</evidence>
<evidence type="ECO:0000313" key="6">
    <source>
        <dbReference type="EMBL" id="PRQ25622.1"/>
    </source>
</evidence>
<evidence type="ECO:0000256" key="5">
    <source>
        <dbReference type="ARBA" id="ARBA00023288"/>
    </source>
</evidence>
<dbReference type="SMART" id="SM00174">
    <property type="entry name" value="RHO"/>
    <property type="match status" value="1"/>
</dbReference>
<organism evidence="6 7">
    <name type="scientific">Rosa chinensis</name>
    <name type="common">China rose</name>
    <dbReference type="NCBI Taxonomy" id="74649"/>
    <lineage>
        <taxon>Eukaryota</taxon>
        <taxon>Viridiplantae</taxon>
        <taxon>Streptophyta</taxon>
        <taxon>Embryophyta</taxon>
        <taxon>Tracheophyta</taxon>
        <taxon>Spermatophyta</taxon>
        <taxon>Magnoliopsida</taxon>
        <taxon>eudicotyledons</taxon>
        <taxon>Gunneridae</taxon>
        <taxon>Pentapetalae</taxon>
        <taxon>rosids</taxon>
        <taxon>fabids</taxon>
        <taxon>Rosales</taxon>
        <taxon>Rosaceae</taxon>
        <taxon>Rosoideae</taxon>
        <taxon>Rosoideae incertae sedis</taxon>
        <taxon>Rosa</taxon>
    </lineage>
</organism>
<evidence type="ECO:0000256" key="4">
    <source>
        <dbReference type="ARBA" id="ARBA00023134"/>
    </source>
</evidence>
<keyword evidence="3" id="KW-0547">Nucleotide-binding</keyword>
<evidence type="ECO:0000313" key="7">
    <source>
        <dbReference type="Proteomes" id="UP000238479"/>
    </source>
</evidence>
<dbReference type="SMART" id="SM00176">
    <property type="entry name" value="RAN"/>
    <property type="match status" value="1"/>
</dbReference>
<dbReference type="NCBIfam" id="TIGR00231">
    <property type="entry name" value="small_GTP"/>
    <property type="match status" value="1"/>
</dbReference>
<dbReference type="InterPro" id="IPR027417">
    <property type="entry name" value="P-loop_NTPase"/>
</dbReference>
<dbReference type="Pfam" id="PF00071">
    <property type="entry name" value="Ras"/>
    <property type="match status" value="1"/>
</dbReference>
<keyword evidence="4" id="KW-0342">GTP-binding</keyword>
<comment type="subcellular location">
    <subcellularLocation>
        <location evidence="1">Golgi apparatus membrane</location>
    </subcellularLocation>
</comment>
<dbReference type="PROSITE" id="PS51421">
    <property type="entry name" value="RAS"/>
    <property type="match status" value="1"/>
</dbReference>
<proteinExistence type="inferred from homology"/>
<keyword evidence="7" id="KW-1185">Reference proteome</keyword>
<reference evidence="6 7" key="1">
    <citation type="journal article" date="2018" name="Nat. Genet.">
        <title>The Rosa genome provides new insights in the design of modern roses.</title>
        <authorList>
            <person name="Bendahmane M."/>
        </authorList>
    </citation>
    <scope>NUCLEOTIDE SEQUENCE [LARGE SCALE GENOMIC DNA]</scope>
    <source>
        <strain evidence="7">cv. Old Blush</strain>
    </source>
</reference>
<dbReference type="SMART" id="SM00175">
    <property type="entry name" value="RAB"/>
    <property type="match status" value="1"/>
</dbReference>
<gene>
    <name evidence="6" type="ORF">RchiOBHm_Chr6g0285641</name>
</gene>
<evidence type="ECO:0000256" key="1">
    <source>
        <dbReference type="ARBA" id="ARBA00004394"/>
    </source>
</evidence>
<dbReference type="InterPro" id="IPR001806">
    <property type="entry name" value="Small_GTPase"/>
</dbReference>
<keyword evidence="5" id="KW-0449">Lipoprotein</keyword>
<dbReference type="InterPro" id="IPR050305">
    <property type="entry name" value="Small_GTPase_Rab"/>
</dbReference>